<comment type="caution">
    <text evidence="1">The sequence shown here is derived from an EMBL/GenBank/DDBJ whole genome shotgun (WGS) entry which is preliminary data.</text>
</comment>
<protein>
    <submittedName>
        <fullName evidence="1">Uncharacterized protein</fullName>
    </submittedName>
</protein>
<reference evidence="1 2" key="1">
    <citation type="submission" date="2019-05" db="EMBL/GenBank/DDBJ databases">
        <title>Another draft genome of Portunus trituberculatus and its Hox gene families provides insights of decapod evolution.</title>
        <authorList>
            <person name="Jeong J.-H."/>
            <person name="Song I."/>
            <person name="Kim S."/>
            <person name="Choi T."/>
            <person name="Kim D."/>
            <person name="Ryu S."/>
            <person name="Kim W."/>
        </authorList>
    </citation>
    <scope>NUCLEOTIDE SEQUENCE [LARGE SCALE GENOMIC DNA]</scope>
    <source>
        <tissue evidence="1">Muscle</tissue>
    </source>
</reference>
<evidence type="ECO:0000313" key="2">
    <source>
        <dbReference type="Proteomes" id="UP000324222"/>
    </source>
</evidence>
<gene>
    <name evidence="1" type="ORF">E2C01_063393</name>
</gene>
<dbReference type="AlphaFoldDB" id="A0A5B7HKB8"/>
<accession>A0A5B7HKB8</accession>
<keyword evidence="2" id="KW-1185">Reference proteome</keyword>
<proteinExistence type="predicted"/>
<organism evidence="1 2">
    <name type="scientific">Portunus trituberculatus</name>
    <name type="common">Swimming crab</name>
    <name type="synonym">Neptunus trituberculatus</name>
    <dbReference type="NCBI Taxonomy" id="210409"/>
    <lineage>
        <taxon>Eukaryota</taxon>
        <taxon>Metazoa</taxon>
        <taxon>Ecdysozoa</taxon>
        <taxon>Arthropoda</taxon>
        <taxon>Crustacea</taxon>
        <taxon>Multicrustacea</taxon>
        <taxon>Malacostraca</taxon>
        <taxon>Eumalacostraca</taxon>
        <taxon>Eucarida</taxon>
        <taxon>Decapoda</taxon>
        <taxon>Pleocyemata</taxon>
        <taxon>Brachyura</taxon>
        <taxon>Eubrachyura</taxon>
        <taxon>Portunoidea</taxon>
        <taxon>Portunidae</taxon>
        <taxon>Portuninae</taxon>
        <taxon>Portunus</taxon>
    </lineage>
</organism>
<sequence length="119" mass="13271">MISKEVVEKVDLFVFLYFSLSVVIKVDSCNVFRKKQDILGIVASHTHFTSSMLQPSLNPQLWPHTSREAIVQPSPSSTTWLLDAPQGHQRLALMQPRSVPPATTRYCQLGGTLCGLSFN</sequence>
<dbReference type="EMBL" id="VSRR010028973">
    <property type="protein sequence ID" value="MPC69178.1"/>
    <property type="molecule type" value="Genomic_DNA"/>
</dbReference>
<evidence type="ECO:0000313" key="1">
    <source>
        <dbReference type="EMBL" id="MPC69178.1"/>
    </source>
</evidence>
<dbReference type="Proteomes" id="UP000324222">
    <property type="component" value="Unassembled WGS sequence"/>
</dbReference>
<name>A0A5B7HKB8_PORTR</name>